<feature type="coiled-coil region" evidence="1">
    <location>
        <begin position="13"/>
        <end position="53"/>
    </location>
</feature>
<dbReference type="EMBL" id="CM001881">
    <property type="protein sequence ID" value="EOY21490.1"/>
    <property type="molecule type" value="Genomic_DNA"/>
</dbReference>
<protein>
    <submittedName>
        <fullName evidence="2">Uncharacterized protein</fullName>
    </submittedName>
</protein>
<proteinExistence type="predicted"/>
<evidence type="ECO:0000256" key="1">
    <source>
        <dbReference type="SAM" id="Coils"/>
    </source>
</evidence>
<organism evidence="2 3">
    <name type="scientific">Theobroma cacao</name>
    <name type="common">Cacao</name>
    <name type="synonym">Cocoa</name>
    <dbReference type="NCBI Taxonomy" id="3641"/>
    <lineage>
        <taxon>Eukaryota</taxon>
        <taxon>Viridiplantae</taxon>
        <taxon>Streptophyta</taxon>
        <taxon>Embryophyta</taxon>
        <taxon>Tracheophyta</taxon>
        <taxon>Spermatophyta</taxon>
        <taxon>Magnoliopsida</taxon>
        <taxon>eudicotyledons</taxon>
        <taxon>Gunneridae</taxon>
        <taxon>Pentapetalae</taxon>
        <taxon>rosids</taxon>
        <taxon>malvids</taxon>
        <taxon>Malvales</taxon>
        <taxon>Malvaceae</taxon>
        <taxon>Byttnerioideae</taxon>
        <taxon>Theobroma</taxon>
    </lineage>
</organism>
<accession>A0A061FVB4</accession>
<sequence>MFTLDEICGSIVTHELQMKKEELEEKIEAKEKKKNLALKISTLEEELEDLSSDDDEELAMMARRFRKFMGRKSRRFGRKNLKKDQGFF</sequence>
<name>A0A061FVB4_THECC</name>
<evidence type="ECO:0000313" key="3">
    <source>
        <dbReference type="Proteomes" id="UP000026915"/>
    </source>
</evidence>
<dbReference type="Gramene" id="EOY21490">
    <property type="protein sequence ID" value="EOY21490"/>
    <property type="gene ID" value="TCM_013103"/>
</dbReference>
<reference evidence="2 3" key="1">
    <citation type="journal article" date="2013" name="Genome Biol.">
        <title>The genome sequence of the most widely cultivated cacao type and its use to identify candidate genes regulating pod color.</title>
        <authorList>
            <person name="Motamayor J.C."/>
            <person name="Mockaitis K."/>
            <person name="Schmutz J."/>
            <person name="Haiminen N."/>
            <person name="Iii D.L."/>
            <person name="Cornejo O."/>
            <person name="Findley S.D."/>
            <person name="Zheng P."/>
            <person name="Utro F."/>
            <person name="Royaert S."/>
            <person name="Saski C."/>
            <person name="Jenkins J."/>
            <person name="Podicheti R."/>
            <person name="Zhao M."/>
            <person name="Scheffler B.E."/>
            <person name="Stack J.C."/>
            <person name="Feltus F.A."/>
            <person name="Mustiga G.M."/>
            <person name="Amores F."/>
            <person name="Phillips W."/>
            <person name="Marelli J.P."/>
            <person name="May G.D."/>
            <person name="Shapiro H."/>
            <person name="Ma J."/>
            <person name="Bustamante C.D."/>
            <person name="Schnell R.J."/>
            <person name="Main D."/>
            <person name="Gilbert D."/>
            <person name="Parida L."/>
            <person name="Kuhn D.N."/>
        </authorList>
    </citation>
    <scope>NUCLEOTIDE SEQUENCE [LARGE SCALE GENOMIC DNA]</scope>
    <source>
        <strain evidence="3">cv. Matina 1-6</strain>
    </source>
</reference>
<dbReference type="Proteomes" id="UP000026915">
    <property type="component" value="Chromosome 3"/>
</dbReference>
<dbReference type="InParanoid" id="A0A061FVB4"/>
<gene>
    <name evidence="2" type="ORF">TCM_013103</name>
</gene>
<dbReference type="HOGENOM" id="CLU_190266_0_0_1"/>
<evidence type="ECO:0000313" key="2">
    <source>
        <dbReference type="EMBL" id="EOY21490.1"/>
    </source>
</evidence>
<keyword evidence="1" id="KW-0175">Coiled coil</keyword>
<dbReference type="AlphaFoldDB" id="A0A061FVB4"/>
<keyword evidence="3" id="KW-1185">Reference proteome</keyword>